<dbReference type="InterPro" id="IPR011009">
    <property type="entry name" value="Kinase-like_dom_sf"/>
</dbReference>
<evidence type="ECO:0008006" key="3">
    <source>
        <dbReference type="Google" id="ProtNLM"/>
    </source>
</evidence>
<protein>
    <recommendedName>
        <fullName evidence="3">Protein kinase domain-containing protein</fullName>
    </recommendedName>
</protein>
<evidence type="ECO:0000313" key="2">
    <source>
        <dbReference type="Proteomes" id="UP000030669"/>
    </source>
</evidence>
<accession>S7Q099</accession>
<dbReference type="AlphaFoldDB" id="S7Q099"/>
<dbReference type="EMBL" id="KB469306">
    <property type="protein sequence ID" value="EPQ52947.1"/>
    <property type="molecule type" value="Genomic_DNA"/>
</dbReference>
<name>S7Q099_GLOTA</name>
<dbReference type="OMA" id="NDIRWAN"/>
<gene>
    <name evidence="1" type="ORF">GLOTRDRAFT_139931</name>
</gene>
<dbReference type="GeneID" id="19304387"/>
<sequence length="288" mass="31972">MSVQANSSLAGNSLAAVIIRGLVKSENGSDMDLHLIRTPPEAQNCVQFVQSRREGVALSEMPARPSSTLPEPGNAVLIVRLKEGLGKGRAGAVHDVEICACSTPFDIPPLVVKVANRDFCDDLSKEAWLYEEMESLQGVAVPRYYGYFLAELPPHAKVASWNRIATTKFPISILLLERLGGKLPLGRPIPQNLQDDLWDVMKDISELHIFNDDIRYDNVLLAPKSPPALPSLVSPYRHRSYGLRLVDFDTAYKINFYPHILVEDHEELIRLILDNVPQGGTVNPSDRD</sequence>
<keyword evidence="2" id="KW-1185">Reference proteome</keyword>
<proteinExistence type="predicted"/>
<dbReference type="RefSeq" id="XP_007868275.1">
    <property type="nucleotide sequence ID" value="XM_007870084.1"/>
</dbReference>
<dbReference type="OrthoDB" id="3182995at2759"/>
<reference evidence="1 2" key="1">
    <citation type="journal article" date="2012" name="Science">
        <title>The Paleozoic origin of enzymatic lignin decomposition reconstructed from 31 fungal genomes.</title>
        <authorList>
            <person name="Floudas D."/>
            <person name="Binder M."/>
            <person name="Riley R."/>
            <person name="Barry K."/>
            <person name="Blanchette R.A."/>
            <person name="Henrissat B."/>
            <person name="Martinez A.T."/>
            <person name="Otillar R."/>
            <person name="Spatafora J.W."/>
            <person name="Yadav J.S."/>
            <person name="Aerts A."/>
            <person name="Benoit I."/>
            <person name="Boyd A."/>
            <person name="Carlson A."/>
            <person name="Copeland A."/>
            <person name="Coutinho P.M."/>
            <person name="de Vries R.P."/>
            <person name="Ferreira P."/>
            <person name="Findley K."/>
            <person name="Foster B."/>
            <person name="Gaskell J."/>
            <person name="Glotzer D."/>
            <person name="Gorecki P."/>
            <person name="Heitman J."/>
            <person name="Hesse C."/>
            <person name="Hori C."/>
            <person name="Igarashi K."/>
            <person name="Jurgens J.A."/>
            <person name="Kallen N."/>
            <person name="Kersten P."/>
            <person name="Kohler A."/>
            <person name="Kuees U."/>
            <person name="Kumar T.K.A."/>
            <person name="Kuo A."/>
            <person name="LaButti K."/>
            <person name="Larrondo L.F."/>
            <person name="Lindquist E."/>
            <person name="Ling A."/>
            <person name="Lombard V."/>
            <person name="Lucas S."/>
            <person name="Lundell T."/>
            <person name="Martin R."/>
            <person name="McLaughlin D.J."/>
            <person name="Morgenstern I."/>
            <person name="Morin E."/>
            <person name="Murat C."/>
            <person name="Nagy L.G."/>
            <person name="Nolan M."/>
            <person name="Ohm R.A."/>
            <person name="Patyshakuliyeva A."/>
            <person name="Rokas A."/>
            <person name="Ruiz-Duenas F.J."/>
            <person name="Sabat G."/>
            <person name="Salamov A."/>
            <person name="Samejima M."/>
            <person name="Schmutz J."/>
            <person name="Slot J.C."/>
            <person name="St John F."/>
            <person name="Stenlid J."/>
            <person name="Sun H."/>
            <person name="Sun S."/>
            <person name="Syed K."/>
            <person name="Tsang A."/>
            <person name="Wiebenga A."/>
            <person name="Young D."/>
            <person name="Pisabarro A."/>
            <person name="Eastwood D.C."/>
            <person name="Martin F."/>
            <person name="Cullen D."/>
            <person name="Grigoriev I.V."/>
            <person name="Hibbett D.S."/>
        </authorList>
    </citation>
    <scope>NUCLEOTIDE SEQUENCE [LARGE SCALE GENOMIC DNA]</scope>
    <source>
        <strain evidence="1 2">ATCC 11539</strain>
    </source>
</reference>
<evidence type="ECO:0000313" key="1">
    <source>
        <dbReference type="EMBL" id="EPQ52947.1"/>
    </source>
</evidence>
<dbReference type="KEGG" id="gtr:GLOTRDRAFT_139931"/>
<dbReference type="HOGENOM" id="CLU_075372_0_0_1"/>
<dbReference type="Proteomes" id="UP000030669">
    <property type="component" value="Unassembled WGS sequence"/>
</dbReference>
<dbReference type="SUPFAM" id="SSF56112">
    <property type="entry name" value="Protein kinase-like (PK-like)"/>
    <property type="match status" value="1"/>
</dbReference>
<dbReference type="eggNOG" id="ENOG502SS29">
    <property type="taxonomic scope" value="Eukaryota"/>
</dbReference>
<organism evidence="1 2">
    <name type="scientific">Gloeophyllum trabeum (strain ATCC 11539 / FP-39264 / Madison 617)</name>
    <name type="common">Brown rot fungus</name>
    <dbReference type="NCBI Taxonomy" id="670483"/>
    <lineage>
        <taxon>Eukaryota</taxon>
        <taxon>Fungi</taxon>
        <taxon>Dikarya</taxon>
        <taxon>Basidiomycota</taxon>
        <taxon>Agaricomycotina</taxon>
        <taxon>Agaricomycetes</taxon>
        <taxon>Gloeophyllales</taxon>
        <taxon>Gloeophyllaceae</taxon>
        <taxon>Gloeophyllum</taxon>
    </lineage>
</organism>